<reference evidence="1" key="1">
    <citation type="submission" date="2021-08" db="EMBL/GenBank/DDBJ databases">
        <title>The first chromosome-level gecko genome reveals the dynamic sex chromosomes of Neotropical dwarf geckos (Sphaerodactylidae: Sphaerodactylus).</title>
        <authorList>
            <person name="Pinto B.J."/>
            <person name="Keating S.E."/>
            <person name="Gamble T."/>
        </authorList>
    </citation>
    <scope>NUCLEOTIDE SEQUENCE</scope>
    <source>
        <strain evidence="1">TG3544</strain>
    </source>
</reference>
<dbReference type="Proteomes" id="UP000827872">
    <property type="component" value="Linkage Group LG02"/>
</dbReference>
<evidence type="ECO:0000313" key="2">
    <source>
        <dbReference type="Proteomes" id="UP000827872"/>
    </source>
</evidence>
<accession>A0ACB8G2I7</accession>
<sequence>MAALIVRRFLTRPLFSLPGLRCGYRGDSPPDSGRDLLEIPLPPWQARPHEPVATKRARLLYESRKRGMLENCLLLSFFAKENLKRMNERQLDLYDRLINEPSNDWDIYYWITEAKPVPEVFQNEVMEMLREFSKNKNREQRLQQPDLECLFEAPH</sequence>
<comment type="caution">
    <text evidence="1">The sequence shown here is derived from an EMBL/GenBank/DDBJ whole genome shotgun (WGS) entry which is preliminary data.</text>
</comment>
<dbReference type="EMBL" id="CM037615">
    <property type="protein sequence ID" value="KAH8013731.1"/>
    <property type="molecule type" value="Genomic_DNA"/>
</dbReference>
<proteinExistence type="predicted"/>
<gene>
    <name evidence="1" type="primary">SDHAF2</name>
    <name evidence="1" type="ORF">K3G42_021604</name>
</gene>
<protein>
    <submittedName>
        <fullName evidence="1">Succinate dehydrogenase assembly factor 2, mitochondrial</fullName>
    </submittedName>
</protein>
<keyword evidence="2" id="KW-1185">Reference proteome</keyword>
<name>A0ACB8G2I7_9SAUR</name>
<evidence type="ECO:0000313" key="1">
    <source>
        <dbReference type="EMBL" id="KAH8013731.1"/>
    </source>
</evidence>
<organism evidence="1 2">
    <name type="scientific">Sphaerodactylus townsendi</name>
    <dbReference type="NCBI Taxonomy" id="933632"/>
    <lineage>
        <taxon>Eukaryota</taxon>
        <taxon>Metazoa</taxon>
        <taxon>Chordata</taxon>
        <taxon>Craniata</taxon>
        <taxon>Vertebrata</taxon>
        <taxon>Euteleostomi</taxon>
        <taxon>Lepidosauria</taxon>
        <taxon>Squamata</taxon>
        <taxon>Bifurcata</taxon>
        <taxon>Gekkota</taxon>
        <taxon>Sphaerodactylidae</taxon>
        <taxon>Sphaerodactylus</taxon>
    </lineage>
</organism>